<proteinExistence type="predicted"/>
<dbReference type="Proteomes" id="UP000030675">
    <property type="component" value="Unassembled WGS sequence"/>
</dbReference>
<accession>V5F930</accession>
<name>V5F930_PHOLE</name>
<evidence type="ECO:0000313" key="2">
    <source>
        <dbReference type="Proteomes" id="UP000030675"/>
    </source>
</evidence>
<evidence type="ECO:0000313" key="1">
    <source>
        <dbReference type="EMBL" id="GAD32009.1"/>
    </source>
</evidence>
<sequence length="55" mass="6439">MGKGKFWLLLRQQLRQWIEPVGIPRSYRLVESIPLNTQGKRLVSDLEQLFKADNA</sequence>
<dbReference type="HOGENOM" id="CLU_3028300_0_0_6"/>
<dbReference type="SUPFAM" id="SSF56801">
    <property type="entry name" value="Acetyl-CoA synthetase-like"/>
    <property type="match status" value="1"/>
</dbReference>
<dbReference type="AlphaFoldDB" id="V5F930"/>
<protein>
    <submittedName>
        <fullName evidence="1">Aconitate hydratase domain protein</fullName>
    </submittedName>
</protein>
<dbReference type="eggNOG" id="COG0318">
    <property type="taxonomic scope" value="Bacteria"/>
</dbReference>
<organism evidence="1 2">
    <name type="scientific">Photobacterium leiognathi lrivu.4.1</name>
    <dbReference type="NCBI Taxonomy" id="1248232"/>
    <lineage>
        <taxon>Bacteria</taxon>
        <taxon>Pseudomonadati</taxon>
        <taxon>Pseudomonadota</taxon>
        <taxon>Gammaproteobacteria</taxon>
        <taxon>Vibrionales</taxon>
        <taxon>Vibrionaceae</taxon>
        <taxon>Photobacterium</taxon>
    </lineage>
</organism>
<dbReference type="EMBL" id="DF196821">
    <property type="protein sequence ID" value="GAD32009.1"/>
    <property type="molecule type" value="Genomic_DNA"/>
</dbReference>
<gene>
    <name evidence="1" type="ORF">PLEI_3677</name>
</gene>
<reference evidence="2" key="1">
    <citation type="submission" date="2012-12" db="EMBL/GenBank/DDBJ databases">
        <title>Genome Sequence of Photobacterium leiognathi lrivu.4.1.</title>
        <authorList>
            <person name="Urbanczyk H."/>
            <person name="Ogura Y."/>
            <person name="Hayashi T."/>
            <person name="Dunlap P.V."/>
        </authorList>
    </citation>
    <scope>NUCLEOTIDE SEQUENCE [LARGE SCALE GENOMIC DNA]</scope>
    <source>
        <strain evidence="2">lrivu.4.1</strain>
    </source>
</reference>